<reference evidence="1" key="1">
    <citation type="submission" date="2022-04" db="EMBL/GenBank/DDBJ databases">
        <title>Jade perch genome.</title>
        <authorList>
            <person name="Chao B."/>
        </authorList>
    </citation>
    <scope>NUCLEOTIDE SEQUENCE</scope>
    <source>
        <strain evidence="1">CB-2022</strain>
    </source>
</reference>
<keyword evidence="2" id="KW-1185">Reference proteome</keyword>
<name>A0ACB8WQR6_9TELE</name>
<proteinExistence type="predicted"/>
<gene>
    <name evidence="1" type="ORF">L3Q82_024841</name>
</gene>
<organism evidence="1 2">
    <name type="scientific">Scortum barcoo</name>
    <name type="common">barcoo grunter</name>
    <dbReference type="NCBI Taxonomy" id="214431"/>
    <lineage>
        <taxon>Eukaryota</taxon>
        <taxon>Metazoa</taxon>
        <taxon>Chordata</taxon>
        <taxon>Craniata</taxon>
        <taxon>Vertebrata</taxon>
        <taxon>Euteleostomi</taxon>
        <taxon>Actinopterygii</taxon>
        <taxon>Neopterygii</taxon>
        <taxon>Teleostei</taxon>
        <taxon>Neoteleostei</taxon>
        <taxon>Acanthomorphata</taxon>
        <taxon>Eupercaria</taxon>
        <taxon>Centrarchiformes</taxon>
        <taxon>Terapontoidei</taxon>
        <taxon>Terapontidae</taxon>
        <taxon>Scortum</taxon>
    </lineage>
</organism>
<sequence>MSVSFRSVKQVEISNVKCPLRQCIFYCSSQINHLDKMNFLRNRLVVLGLVLLATLLLYLLLPSIRQGSMEPSFEAQRMGLMATPPPPLPTINVSIRTGQLPGDPPLFFREALPIDGAGRQILPRLQVVLLHGQAFTSKTWEELGTMALLATNGYQALAMDLPGYGKSPDSEALKTDQNRVDLLSRFMESLGVRAAVLLSPSMSGHYSIPFLMKNSDQLHGFIPIAPVGTRSYTPQQYQNIQTPTLIVFGALDTNLGAQAHKNLIQLPHHFVLKLEGARHACYMDKPKEFHQGLIDFLSKLKGVNKRAPPCCLTKMVQVSEEDRAPPRERTPPHLILPVIHEVLGLERKAELTVLPSVYSCKDAALRFLDRMAEELGLPMKKIEVCPGRVVVIMTWEGTEPTLKSIVLNSHTDVVPVFQEHWKYDAFSAFKDAEGNIYARGSQDMKCVTIQYIQAVRRLKAEGRRLMRTVHLMFVPDEEVGGHKGMETFVKHPEFQKLNIGFALDEGLANPGDAFTVFYGERNPWWITIHCPGSPGHGSRFVENTAAEKLRQVINSFLDFREKEKHRLNTSECFTLGDVTTVNMTMVKGGVAYNVIPAEMDVSFDLRIPPTVNLQEFERQIKEWCKEAGEDVTYQFAQKHMNQNVTSTEETDPWWGAFSAACKAMNITLEKEIFPAATDSRFIRADIDAYKRHLSTTSNSQTPNSTMAKTKELSKDTRNKIVDLHQAGKTESAIGKQLGVKKSTVGAIIRKWKTHKTTDNLPRSGAPRKISPRGVKMITRERAVYVGAGGETLQCLGSCIRASPTVRDASTASACLLRVHLTAQDRDELPPPSSNPPSPPTPPAPARETVRSASFTHTRTERERERERERGKTPWRELLMENGDRRTDSQRRLPAISPDHLDVQRVVAWSGGSHLPAAIHPVMSIHRIMHWARRIEQEIDRVFQHITGAQQLKGIYNEERRRFSLVKNQPRKIVEKVASDIEKLLAKKRKALDRLASEAERLQQEHLWQDGIKELDMAYYDSKAELDYVTTPWKAPDKIDLYDVRRRPWYSTSRGASSPKDMVILVDVSGSVSGLTLKLIKASVMEMLDTLSDDDYVNVARFNEKAEAVVPCFKHLVQANVRNKKIFKDAVQQMQAKGTTDYKSGFHFAFNQLLNKTNVPRANCNKIIMLFTDGGEDRAQDVFMQYNWPNKTVRVFTFSVGQHNYDVTPLQWIACTNKGYYFEIRSICAIRINTQEYLDVLGRPMVLAGSDAKQVQWTNVYQDALGLGMVVTGTLPVFNLTMDGNSQVTKLILHILLLFSEQNQLILGVMGVDVHLDEIKRLTPRYNLGANGYIFAIDPNGYLLLHPNLQPKLVNLPEPVTLDFLDAEVEDSNKEEIRRQMIDGRPGEMQIKTLIKSIDEQYIDEVYRGYTWTPINGTDYREYCKRLHLSDNNTQFLQNFLSLMLDISPESDECEQGLIHNLILDSRIIGQLASRVWKNKDLNSYGFLAVFASTDGGITRVFPNIAAELWDEDPEPFNSNYYRRSLDNKGYMFRAPPRSSLDDPVGAENGTVGILVTSAVEVNLGGKLLKPSAAFSDPVDFIPPVVGVKLDLEAWVDKFKILASNVSDSRQGSHKCGPSRSCEMDCEVNTDDLLCYLIDDGGFLVMSNQRDHWKKIGLFFGDVDPYLMHALYNNSIFTRRQSFHFQSACEPVSSSHTGAAQRGIFVPSIADILSLAWWTSTVAWSVTQQLLYGLAYNSWFYQDDVLVEGFETKESSCVTIQSQFYFTNTTNSYNVLQDCGNCSRNPVHKDYEYRTGDKGQPCRSPTCTGNRSDLLPAMRTKLLLRSYRNRTALSKGPRTPYSRSTPHRIIPRGTRSNAFSRSTKHMWTGWANSHKPSSTLSGEYRAGPVFHDRDENRIVPPESEGRLSAEFSSPVPWQACQPRQPHNIQRLEVLRADLIHPRRLATEELANYLSDFGLGDGRVHLRVPSLCFLTGRQVGIGPSRPPATTATQTTLHWPLMDLPLRVVSLLEGGPTSPFRAEPGRVPVGKDTGHQALAWEPPTPGLAPGWGPCNANPGDENTSECGRGHALQSSIGVLLFIQLILPLFHL</sequence>
<evidence type="ECO:0000313" key="1">
    <source>
        <dbReference type="EMBL" id="KAI3370056.1"/>
    </source>
</evidence>
<dbReference type="EMBL" id="CM041537">
    <property type="protein sequence ID" value="KAI3370056.1"/>
    <property type="molecule type" value="Genomic_DNA"/>
</dbReference>
<accession>A0ACB8WQR6</accession>
<comment type="caution">
    <text evidence="1">The sequence shown here is derived from an EMBL/GenBank/DDBJ whole genome shotgun (WGS) entry which is preliminary data.</text>
</comment>
<evidence type="ECO:0000313" key="2">
    <source>
        <dbReference type="Proteomes" id="UP000831701"/>
    </source>
</evidence>
<dbReference type="Proteomes" id="UP000831701">
    <property type="component" value="Chromosome 7"/>
</dbReference>
<protein>
    <submittedName>
        <fullName evidence="1">Uncharacterized protein</fullName>
    </submittedName>
</protein>